<evidence type="ECO:0000256" key="4">
    <source>
        <dbReference type="ARBA" id="ARBA00022832"/>
    </source>
</evidence>
<evidence type="ECO:0000256" key="12">
    <source>
        <dbReference type="ARBA" id="ARBA00023268"/>
    </source>
</evidence>
<dbReference type="InterPro" id="IPR001753">
    <property type="entry name" value="Enoyl-CoA_hydra/iso"/>
</dbReference>
<comment type="catalytic activity">
    <reaction evidence="13">
        <text>a (3S)-3-hydroxyacyl-CoA + NAD(+) = a 3-oxoacyl-CoA + NADH + H(+)</text>
        <dbReference type="Rhea" id="RHEA:22432"/>
        <dbReference type="ChEBI" id="CHEBI:15378"/>
        <dbReference type="ChEBI" id="CHEBI:57318"/>
        <dbReference type="ChEBI" id="CHEBI:57540"/>
        <dbReference type="ChEBI" id="CHEBI:57945"/>
        <dbReference type="ChEBI" id="CHEBI:90726"/>
        <dbReference type="EC" id="1.1.1.35"/>
    </reaction>
</comment>
<dbReference type="Pfam" id="PF02737">
    <property type="entry name" value="3HCDH_N"/>
    <property type="match status" value="1"/>
</dbReference>
<gene>
    <name evidence="17" type="ORF">F0U60_19715</name>
</gene>
<keyword evidence="5" id="KW-0442">Lipid degradation</keyword>
<dbReference type="CDD" id="cd06558">
    <property type="entry name" value="crotonase-like"/>
    <property type="match status" value="1"/>
</dbReference>
<sequence>MSGRFEAHGDVGILWIDNPPVNAISQAVRVAILDGLKQAEADSAIKVLVIACAGRTFMAGADITEFSGPPRLPSLPEVIDALDAFSKPVVAAIHGTAFGGGFEVALACDYRVALANAQVGLPEVKLGILPGAGGTQRLPRLVGIEPALQAMISGDPIPAPAAQEMGAIDKLVVGDLTEAAVAFAREKIGSPRRRVRDITLSPNSLPAGFFDTARQRTAKEKRNLFSPQRIIDAVEAAITLPFDQGIQREQDLFFECAKSSQAKALQHVFFAERQVSKIPGLPADVKPRSIKSVAIIGAGTMGGGIAMNFANAGIPVTLLEVNQEGLDRGLGVIRKNYEATAAKGRLTSEQVETRMGLIKPTLSYDALADADLIIEAVFETLEIKKKVFETLDRVAKKGAILASNTSYLSIDTIAGYTSRPEDVLGMHFFSPANVMKLLEIVRGARTAPDVLATALDVAKRIKKVGVVAGNCHGFIGNRMLEGYGREGSLLILEGATPQQVDQALVKFGMPMGVLQMFDLAGLDIGYKSRKDREPGTFDVKSGAVADKLVEMGRLGQKTKAGFYDYESGQRTPIPSDVVAKVIEETAAQYGIKRREISEQEILERCFLAMVNIGCEVLREGIAYRASDIDIVYLYGYGFPAHRGGPMFWAEHELGLPKALERIREYARQHGPRWWTPSPLLERLVAEGKGFAQAV</sequence>
<name>A0ABY9WTJ6_9BACT</name>
<evidence type="ECO:0000256" key="9">
    <source>
        <dbReference type="ARBA" id="ARBA00023140"/>
    </source>
</evidence>
<evidence type="ECO:0000256" key="1">
    <source>
        <dbReference type="ARBA" id="ARBA00004275"/>
    </source>
</evidence>
<organism evidence="17 18">
    <name type="scientific">Archangium minus</name>
    <dbReference type="NCBI Taxonomy" id="83450"/>
    <lineage>
        <taxon>Bacteria</taxon>
        <taxon>Pseudomonadati</taxon>
        <taxon>Myxococcota</taxon>
        <taxon>Myxococcia</taxon>
        <taxon>Myxococcales</taxon>
        <taxon>Cystobacterineae</taxon>
        <taxon>Archangiaceae</taxon>
        <taxon>Archangium</taxon>
    </lineage>
</organism>
<dbReference type="InterPro" id="IPR018376">
    <property type="entry name" value="Enoyl-CoA_hyd/isom_CS"/>
</dbReference>
<dbReference type="EMBL" id="CP043494">
    <property type="protein sequence ID" value="WNG46091.1"/>
    <property type="molecule type" value="Genomic_DNA"/>
</dbReference>
<dbReference type="PANTHER" id="PTHR23309">
    <property type="entry name" value="3-HYDROXYACYL-COA DEHYROGENASE"/>
    <property type="match status" value="1"/>
</dbReference>
<dbReference type="SUPFAM" id="SSF48179">
    <property type="entry name" value="6-phosphogluconate dehydrogenase C-terminal domain-like"/>
    <property type="match status" value="2"/>
</dbReference>
<dbReference type="InterPro" id="IPR006108">
    <property type="entry name" value="3HC_DH_C"/>
</dbReference>
<evidence type="ECO:0000259" key="16">
    <source>
        <dbReference type="Pfam" id="PF02737"/>
    </source>
</evidence>
<proteinExistence type="inferred from homology"/>
<dbReference type="SUPFAM" id="SSF52096">
    <property type="entry name" value="ClpP/crotonase"/>
    <property type="match status" value="1"/>
</dbReference>
<comment type="pathway">
    <text evidence="2">Lipid metabolism; fatty acid beta-oxidation.</text>
</comment>
<dbReference type="Gene3D" id="3.90.226.10">
    <property type="entry name" value="2-enoyl-CoA Hydratase, Chain A, domain 1"/>
    <property type="match status" value="1"/>
</dbReference>
<dbReference type="PANTHER" id="PTHR23309:SF51">
    <property type="entry name" value="3-HYDROXYACYL-COA DEHYDROGENASE-RELATED"/>
    <property type="match status" value="1"/>
</dbReference>
<keyword evidence="7" id="KW-0520">NAD</keyword>
<feature type="domain" description="3-hydroxyacyl-CoA dehydrogenase C-terminal" evidence="15">
    <location>
        <begin position="473"/>
        <end position="565"/>
    </location>
</feature>
<dbReference type="InterPro" id="IPR036291">
    <property type="entry name" value="NAD(P)-bd_dom_sf"/>
</dbReference>
<evidence type="ECO:0000256" key="8">
    <source>
        <dbReference type="ARBA" id="ARBA00023098"/>
    </source>
</evidence>
<evidence type="ECO:0000256" key="5">
    <source>
        <dbReference type="ARBA" id="ARBA00022963"/>
    </source>
</evidence>
<dbReference type="InterPro" id="IPR008927">
    <property type="entry name" value="6-PGluconate_DH-like_C_sf"/>
</dbReference>
<keyword evidence="8" id="KW-0443">Lipid metabolism</keyword>
<evidence type="ECO:0000259" key="15">
    <source>
        <dbReference type="Pfam" id="PF00725"/>
    </source>
</evidence>
<evidence type="ECO:0000256" key="14">
    <source>
        <dbReference type="RuleBase" id="RU003707"/>
    </source>
</evidence>
<evidence type="ECO:0000313" key="17">
    <source>
        <dbReference type="EMBL" id="WNG46091.1"/>
    </source>
</evidence>
<dbReference type="Pfam" id="PF00378">
    <property type="entry name" value="ECH_1"/>
    <property type="match status" value="1"/>
</dbReference>
<evidence type="ECO:0000256" key="6">
    <source>
        <dbReference type="ARBA" id="ARBA00023002"/>
    </source>
</evidence>
<comment type="similarity">
    <text evidence="14">Belongs to the enoyl-CoA hydratase/isomerase family.</text>
</comment>
<accession>A0ABY9WTJ6</accession>
<keyword evidence="18" id="KW-1185">Reference proteome</keyword>
<protein>
    <submittedName>
        <fullName evidence="17">3-hydroxyacyl-CoA dehydrogenase</fullName>
    </submittedName>
</protein>
<evidence type="ECO:0000256" key="11">
    <source>
        <dbReference type="ARBA" id="ARBA00023239"/>
    </source>
</evidence>
<dbReference type="Pfam" id="PF00725">
    <property type="entry name" value="3HCDH"/>
    <property type="match status" value="1"/>
</dbReference>
<dbReference type="PROSITE" id="PS00166">
    <property type="entry name" value="ENOYL_COA_HYDRATASE"/>
    <property type="match status" value="1"/>
</dbReference>
<keyword evidence="4" id="KW-0276">Fatty acid metabolism</keyword>
<feature type="domain" description="3-hydroxyacyl-CoA dehydrogenase NAD binding" evidence="16">
    <location>
        <begin position="292"/>
        <end position="470"/>
    </location>
</feature>
<reference evidence="17 18" key="1">
    <citation type="submission" date="2019-08" db="EMBL/GenBank/DDBJ databases">
        <title>Archangium and Cystobacter genomes.</title>
        <authorList>
            <person name="Chen I.-C.K."/>
            <person name="Wielgoss S."/>
        </authorList>
    </citation>
    <scope>NUCLEOTIDE SEQUENCE [LARGE SCALE GENOMIC DNA]</scope>
    <source>
        <strain evidence="17 18">Cbm 6</strain>
    </source>
</reference>
<dbReference type="RefSeq" id="WP_395822196.1">
    <property type="nucleotide sequence ID" value="NZ_CP043494.1"/>
</dbReference>
<comment type="similarity">
    <text evidence="3">In the N-terminal section; belongs to the enoyl-CoA hydratase/isomerase family.</text>
</comment>
<dbReference type="Proteomes" id="UP001611383">
    <property type="component" value="Chromosome"/>
</dbReference>
<keyword evidence="9" id="KW-0576">Peroxisome</keyword>
<evidence type="ECO:0000256" key="3">
    <source>
        <dbReference type="ARBA" id="ARBA00008750"/>
    </source>
</evidence>
<keyword evidence="6" id="KW-0560">Oxidoreductase</keyword>
<comment type="subcellular location">
    <subcellularLocation>
        <location evidence="1">Peroxisome</location>
    </subcellularLocation>
</comment>
<evidence type="ECO:0000256" key="13">
    <source>
        <dbReference type="ARBA" id="ARBA00049556"/>
    </source>
</evidence>
<evidence type="ECO:0000256" key="10">
    <source>
        <dbReference type="ARBA" id="ARBA00023235"/>
    </source>
</evidence>
<evidence type="ECO:0000256" key="2">
    <source>
        <dbReference type="ARBA" id="ARBA00005005"/>
    </source>
</evidence>
<keyword evidence="11" id="KW-0456">Lyase</keyword>
<dbReference type="Gene3D" id="3.40.50.720">
    <property type="entry name" value="NAD(P)-binding Rossmann-like Domain"/>
    <property type="match status" value="1"/>
</dbReference>
<dbReference type="Gene3D" id="1.10.1040.50">
    <property type="match status" value="1"/>
</dbReference>
<keyword evidence="10" id="KW-0413">Isomerase</keyword>
<dbReference type="InterPro" id="IPR006176">
    <property type="entry name" value="3-OHacyl-CoA_DH_NAD-bd"/>
</dbReference>
<dbReference type="InterPro" id="IPR029045">
    <property type="entry name" value="ClpP/crotonase-like_dom_sf"/>
</dbReference>
<keyword evidence="12" id="KW-0511">Multifunctional enzyme</keyword>
<evidence type="ECO:0000313" key="18">
    <source>
        <dbReference type="Proteomes" id="UP001611383"/>
    </source>
</evidence>
<dbReference type="SUPFAM" id="SSF51735">
    <property type="entry name" value="NAD(P)-binding Rossmann-fold domains"/>
    <property type="match status" value="1"/>
</dbReference>
<evidence type="ECO:0000256" key="7">
    <source>
        <dbReference type="ARBA" id="ARBA00023027"/>
    </source>
</evidence>